<reference evidence="1 2" key="1">
    <citation type="submission" date="2016-04" db="EMBL/GenBank/DDBJ databases">
        <title>Complete genome sequence of Thermococcus barossii type strain SHCK-94.</title>
        <authorList>
            <person name="Oger P.M."/>
        </authorList>
    </citation>
    <scope>NUCLEOTIDE SEQUENCE [LARGE SCALE GENOMIC DNA]</scope>
    <source>
        <strain evidence="1 2">SHCK-94</strain>
    </source>
</reference>
<evidence type="ECO:0000313" key="2">
    <source>
        <dbReference type="Proteomes" id="UP000250272"/>
    </source>
</evidence>
<protein>
    <recommendedName>
        <fullName evidence="3">DUF1102 domain-containing protein</fullName>
    </recommendedName>
</protein>
<sequence length="181" mass="19702">MRKILGLFALMAGLLIAVAASSANFAYFEADRNVHIQIVPDDNELIDLRPIQPYAYINENGMLVIDLSHNNGNWEEGFGEGVSPNSTYVFEEVFGVSNDLWEQTPICMHITYTGDGGVLFFEGDYVPDQTVGATTLNVTVMPGDVVRIGMIIDSTGISAPDSLDGQIQFYAEAGECEEGPQ</sequence>
<keyword evidence="2" id="KW-1185">Reference proteome</keyword>
<dbReference type="RefSeq" id="WP_088863933.1">
    <property type="nucleotide sequence ID" value="NZ_CP015101.1"/>
</dbReference>
<dbReference type="InterPro" id="IPR009482">
    <property type="entry name" value="DUF1102"/>
</dbReference>
<organism evidence="1 2">
    <name type="scientific">Thermococcus barossii</name>
    <dbReference type="NCBI Taxonomy" id="54077"/>
    <lineage>
        <taxon>Archaea</taxon>
        <taxon>Methanobacteriati</taxon>
        <taxon>Methanobacteriota</taxon>
        <taxon>Thermococci</taxon>
        <taxon>Thermococcales</taxon>
        <taxon>Thermococcaceae</taxon>
        <taxon>Thermococcus</taxon>
    </lineage>
</organism>
<dbReference type="GeneID" id="33325162"/>
<dbReference type="AlphaFoldDB" id="A0A2Z2MNB9"/>
<dbReference type="KEGG" id="tbs:A3L01_00275"/>
<dbReference type="EMBL" id="CP015101">
    <property type="protein sequence ID" value="ASJ03881.1"/>
    <property type="molecule type" value="Genomic_DNA"/>
</dbReference>
<name>A0A2Z2MNB9_9EURY</name>
<evidence type="ECO:0008006" key="3">
    <source>
        <dbReference type="Google" id="ProtNLM"/>
    </source>
</evidence>
<accession>A0A2Z2MNB9</accession>
<dbReference type="Proteomes" id="UP000250272">
    <property type="component" value="Chromosome"/>
</dbReference>
<evidence type="ECO:0000313" key="1">
    <source>
        <dbReference type="EMBL" id="ASJ03881.1"/>
    </source>
</evidence>
<gene>
    <name evidence="1" type="ORF">A3L01_00275</name>
</gene>
<dbReference type="OrthoDB" id="85476at2157"/>
<dbReference type="Pfam" id="PF06510">
    <property type="entry name" value="DUF1102"/>
    <property type="match status" value="1"/>
</dbReference>
<proteinExistence type="predicted"/>